<feature type="repeat" description="NHL" evidence="6">
    <location>
        <begin position="599"/>
        <end position="639"/>
    </location>
</feature>
<feature type="coiled-coil region" evidence="7">
    <location>
        <begin position="245"/>
        <end position="279"/>
    </location>
</feature>
<reference evidence="11" key="1">
    <citation type="submission" date="2025-08" db="UniProtKB">
        <authorList>
            <consortium name="RefSeq"/>
        </authorList>
    </citation>
    <scope>IDENTIFICATION</scope>
    <source>
        <tissue evidence="11">Testes</tissue>
    </source>
</reference>
<sequence length="639" mass="72131">MAAGKFDNRIDEGLLKCHVCLERYKNPKMLPCHHSFCELCLVKLKGLCGVIKCPNCGKHHSVSDIQQFPPSMIIQSALDVIEEQEMQRDVGPCHGCQENLSINRCVDCAMNCCTLCAEAHIKSSVSRNHRIVTLKIFNEDKLRDKSKANRERLIDIFPNKCHLCVGLGQRDADRGAYDMQEVSDTFCEMATYHIERLEAKRNEAKQSKESATKQSEEIAKQYLERKQQIKKHSQETIAKLSKIIKQEETSHLRKLENDYNKMNNEIKRKMHQIQTTEELLTSTIILLNNLLQYSSATQPVKTGKETTNQLETMTSLETTWNNYNALPTFYAGDVTLQGMLGAFHNIEVDSLRQTRGPSNRLAAPMVLERTIGERGTKPGKFDLPLGMSIDQSNDIVVADNMNERVQIIDIYGRPKSQINFTGYSKPVRPIDVAISADNKYFITDGTWGFSVGNNQVIVCNQYGKVIKCFGRKELHNPYGIAINHNNGIVYVVDSSAHCIRLYKMSDYEYIRSVGEEGEGSCQFEDPQFIAINSKGCIIVSDAGNSRIQVLTSDGVFMFAFGGYPNEMIDWPWGITTDESDNIYICEYNYNRLQKFNSEGKFVTNIASGGHVLDRPRAVAITMDGKVIVTDDSHSVKVFS</sequence>
<evidence type="ECO:0000256" key="5">
    <source>
        <dbReference type="PROSITE-ProRule" id="PRU00024"/>
    </source>
</evidence>
<name>A0ABM0GUM9_SACKO</name>
<evidence type="ECO:0000256" key="2">
    <source>
        <dbReference type="ARBA" id="ARBA00022737"/>
    </source>
</evidence>
<dbReference type="PROSITE" id="PS51125">
    <property type="entry name" value="NHL"/>
    <property type="match status" value="4"/>
</dbReference>
<organism evidence="10 11">
    <name type="scientific">Saccoglossus kowalevskii</name>
    <name type="common">Acorn worm</name>
    <dbReference type="NCBI Taxonomy" id="10224"/>
    <lineage>
        <taxon>Eukaryota</taxon>
        <taxon>Metazoa</taxon>
        <taxon>Hemichordata</taxon>
        <taxon>Enteropneusta</taxon>
        <taxon>Harrimaniidae</taxon>
        <taxon>Saccoglossus</taxon>
    </lineage>
</organism>
<dbReference type="PROSITE" id="PS00518">
    <property type="entry name" value="ZF_RING_1"/>
    <property type="match status" value="1"/>
</dbReference>
<dbReference type="SUPFAM" id="SSF57850">
    <property type="entry name" value="RING/U-box"/>
    <property type="match status" value="1"/>
</dbReference>
<keyword evidence="10" id="KW-1185">Reference proteome</keyword>
<feature type="domain" description="RING-type" evidence="8">
    <location>
        <begin position="17"/>
        <end position="56"/>
    </location>
</feature>
<evidence type="ECO:0000256" key="7">
    <source>
        <dbReference type="SAM" id="Coils"/>
    </source>
</evidence>
<keyword evidence="2" id="KW-0677">Repeat</keyword>
<keyword evidence="4" id="KW-0862">Zinc</keyword>
<evidence type="ECO:0000256" key="3">
    <source>
        <dbReference type="ARBA" id="ARBA00022771"/>
    </source>
</evidence>
<feature type="repeat" description="NHL" evidence="6">
    <location>
        <begin position="557"/>
        <end position="598"/>
    </location>
</feature>
<dbReference type="Gene3D" id="3.30.40.10">
    <property type="entry name" value="Zinc/RING finger domain, C3HC4 (zinc finger)"/>
    <property type="match status" value="1"/>
</dbReference>
<evidence type="ECO:0000256" key="4">
    <source>
        <dbReference type="ARBA" id="ARBA00022833"/>
    </source>
</evidence>
<dbReference type="InterPro" id="IPR011042">
    <property type="entry name" value="6-blade_b-propeller_TolB-like"/>
</dbReference>
<dbReference type="PANTHER" id="PTHR24104">
    <property type="entry name" value="E3 UBIQUITIN-PROTEIN LIGASE NHLRC1-RELATED"/>
    <property type="match status" value="1"/>
</dbReference>
<dbReference type="PANTHER" id="PTHR24104:SF25">
    <property type="entry name" value="PROTEIN LIN-41"/>
    <property type="match status" value="1"/>
</dbReference>
<evidence type="ECO:0000313" key="10">
    <source>
        <dbReference type="Proteomes" id="UP000694865"/>
    </source>
</evidence>
<feature type="repeat" description="NHL" evidence="6">
    <location>
        <begin position="510"/>
        <end position="553"/>
    </location>
</feature>
<feature type="coiled-coil region" evidence="7">
    <location>
        <begin position="194"/>
        <end position="221"/>
    </location>
</feature>
<evidence type="ECO:0000256" key="6">
    <source>
        <dbReference type="PROSITE-ProRule" id="PRU00504"/>
    </source>
</evidence>
<dbReference type="InterPro" id="IPR001841">
    <property type="entry name" value="Znf_RING"/>
</dbReference>
<dbReference type="InterPro" id="IPR013083">
    <property type="entry name" value="Znf_RING/FYVE/PHD"/>
</dbReference>
<evidence type="ECO:0000259" key="8">
    <source>
        <dbReference type="PROSITE" id="PS50089"/>
    </source>
</evidence>
<gene>
    <name evidence="11" type="primary">LOC100378829</name>
</gene>
<evidence type="ECO:0000259" key="9">
    <source>
        <dbReference type="PROSITE" id="PS50119"/>
    </source>
</evidence>
<dbReference type="CDD" id="cd05819">
    <property type="entry name" value="NHL"/>
    <property type="match status" value="1"/>
</dbReference>
<dbReference type="RefSeq" id="XP_002737714.1">
    <property type="nucleotide sequence ID" value="XM_002737668.1"/>
</dbReference>
<dbReference type="InterPro" id="IPR050952">
    <property type="entry name" value="TRIM-NHL_E3_ligases"/>
</dbReference>
<evidence type="ECO:0000313" key="11">
    <source>
        <dbReference type="RefSeq" id="XP_002737714.1"/>
    </source>
</evidence>
<accession>A0ABM0GUM9</accession>
<keyword evidence="3 5" id="KW-0863">Zinc-finger</keyword>
<keyword evidence="1" id="KW-0479">Metal-binding</keyword>
<dbReference type="PROSITE" id="PS50089">
    <property type="entry name" value="ZF_RING_2"/>
    <property type="match status" value="1"/>
</dbReference>
<dbReference type="InterPro" id="IPR018957">
    <property type="entry name" value="Znf_C3HC4_RING-type"/>
</dbReference>
<dbReference type="InterPro" id="IPR017907">
    <property type="entry name" value="Znf_RING_CS"/>
</dbReference>
<feature type="domain" description="B box-type" evidence="9">
    <location>
        <begin position="88"/>
        <end position="134"/>
    </location>
</feature>
<proteinExistence type="predicted"/>
<dbReference type="GeneID" id="100378829"/>
<dbReference type="Proteomes" id="UP000694865">
    <property type="component" value="Unplaced"/>
</dbReference>
<feature type="repeat" description="NHL" evidence="6">
    <location>
        <begin position="368"/>
        <end position="411"/>
    </location>
</feature>
<evidence type="ECO:0000256" key="1">
    <source>
        <dbReference type="ARBA" id="ARBA00022723"/>
    </source>
</evidence>
<dbReference type="Pfam" id="PF01436">
    <property type="entry name" value="NHL"/>
    <property type="match status" value="1"/>
</dbReference>
<dbReference type="CDD" id="cd19757">
    <property type="entry name" value="Bbox1"/>
    <property type="match status" value="1"/>
</dbReference>
<dbReference type="Pfam" id="PF00097">
    <property type="entry name" value="zf-C3HC4"/>
    <property type="match status" value="1"/>
</dbReference>
<dbReference type="InterPro" id="IPR001258">
    <property type="entry name" value="NHL_repeat"/>
</dbReference>
<dbReference type="InterPro" id="IPR000315">
    <property type="entry name" value="Znf_B-box"/>
</dbReference>
<dbReference type="SMART" id="SM00184">
    <property type="entry name" value="RING"/>
    <property type="match status" value="1"/>
</dbReference>
<dbReference type="Gene3D" id="2.120.10.30">
    <property type="entry name" value="TolB, C-terminal domain"/>
    <property type="match status" value="2"/>
</dbReference>
<protein>
    <submittedName>
        <fullName evidence="11">RING finger protein nhl-1-like</fullName>
    </submittedName>
</protein>
<dbReference type="PROSITE" id="PS50119">
    <property type="entry name" value="ZF_BBOX"/>
    <property type="match status" value="1"/>
</dbReference>
<dbReference type="SUPFAM" id="SSF101898">
    <property type="entry name" value="NHL repeat"/>
    <property type="match status" value="1"/>
</dbReference>
<keyword evidence="7" id="KW-0175">Coiled coil</keyword>